<sequence>MYRRLLSLSFFACSVLSSVFAVHIPVRRESVSIRDGSHSFAVTKTSKSAGNLTGFLNVGDYRYIGNITIAGESFEVILDTGSPDLWIVTDSALSGSTNTSVAAQLNYGTDSTDSSSIMGSIFLADVDFGGFSISNQAYSKPTRVDVPNNTVSSGLLAPGMGGLIGLSPSEGSTIAANLQQANYNASGYNPLQNIFHSNPSMPAQFTILMSRNEGEGDTSGGVFTISDVVEEYASIQDTPVLLVGSKNPVLAQHWSVHMEAIIINGQWYNTSSSGAANLTAILDTGTPTAYIDPRFVDIMYGANAEKEGDFSIVPCSAQINVSLVFGGTVFPIDPIDATEPAGIADNGSVICEGAFARLEGFPDGTLLLGDTFLRNAYTLYNLNVGTANAVHDGPYVQMLNITNAATAASNFAQLNNQRLKNFAEAYGGSYVGSDDDSDVAAGSLSSQGTSSSSGNDYSALMRNSYIMIGLMSTAILLLLAIAILLVRRARESPKRAYRPVGAEKFDNVPLQYESYNATYKD</sequence>
<dbReference type="PRINTS" id="PR00792">
    <property type="entry name" value="PEPSIN"/>
</dbReference>
<dbReference type="InterPro" id="IPR021109">
    <property type="entry name" value="Peptidase_aspartic_dom_sf"/>
</dbReference>
<keyword evidence="2 4" id="KW-0064">Aspartyl protease</keyword>
<dbReference type="PANTHER" id="PTHR47966">
    <property type="entry name" value="BETA-SITE APP-CLEAVING ENZYME, ISOFORM A-RELATED"/>
    <property type="match status" value="1"/>
</dbReference>
<keyword evidence="5" id="KW-0472">Membrane</keyword>
<dbReference type="EMBL" id="KE504167">
    <property type="protein sequence ID" value="EPS98273.1"/>
    <property type="molecule type" value="Genomic_DNA"/>
</dbReference>
<evidence type="ECO:0000256" key="5">
    <source>
        <dbReference type="SAM" id="Phobius"/>
    </source>
</evidence>
<organism evidence="8 9">
    <name type="scientific">Fomitopsis schrenkii</name>
    <name type="common">Brown rot fungus</name>
    <dbReference type="NCBI Taxonomy" id="2126942"/>
    <lineage>
        <taxon>Eukaryota</taxon>
        <taxon>Fungi</taxon>
        <taxon>Dikarya</taxon>
        <taxon>Basidiomycota</taxon>
        <taxon>Agaricomycotina</taxon>
        <taxon>Agaricomycetes</taxon>
        <taxon>Polyporales</taxon>
        <taxon>Fomitopsis</taxon>
    </lineage>
</organism>
<dbReference type="InterPro" id="IPR001969">
    <property type="entry name" value="Aspartic_peptidase_AS"/>
</dbReference>
<evidence type="ECO:0000256" key="1">
    <source>
        <dbReference type="ARBA" id="ARBA00007447"/>
    </source>
</evidence>
<keyword evidence="5" id="KW-1133">Transmembrane helix</keyword>
<feature type="active site" evidence="3">
    <location>
        <position position="79"/>
    </location>
</feature>
<dbReference type="GO" id="GO:0004190">
    <property type="term" value="F:aspartic-type endopeptidase activity"/>
    <property type="evidence" value="ECO:0007669"/>
    <property type="project" value="UniProtKB-KW"/>
</dbReference>
<dbReference type="InterPro" id="IPR001461">
    <property type="entry name" value="Aspartic_peptidase_A1"/>
</dbReference>
<keyword evidence="5" id="KW-0812">Transmembrane</keyword>
<feature type="active site" evidence="3">
    <location>
        <position position="283"/>
    </location>
</feature>
<keyword evidence="6" id="KW-0732">Signal</keyword>
<feature type="signal peptide" evidence="6">
    <location>
        <begin position="1"/>
        <end position="21"/>
    </location>
</feature>
<dbReference type="STRING" id="743788.S8E4K3"/>
<dbReference type="Proteomes" id="UP000015241">
    <property type="component" value="Unassembled WGS sequence"/>
</dbReference>
<dbReference type="SUPFAM" id="SSF50630">
    <property type="entry name" value="Acid proteases"/>
    <property type="match status" value="1"/>
</dbReference>
<evidence type="ECO:0000256" key="3">
    <source>
        <dbReference type="PIRSR" id="PIRSR601461-1"/>
    </source>
</evidence>
<dbReference type="PROSITE" id="PS00141">
    <property type="entry name" value="ASP_PROTEASE"/>
    <property type="match status" value="1"/>
</dbReference>
<accession>S8E4K3</accession>
<dbReference type="PROSITE" id="PS51767">
    <property type="entry name" value="PEPTIDASE_A1"/>
    <property type="match status" value="1"/>
</dbReference>
<evidence type="ECO:0000256" key="4">
    <source>
        <dbReference type="RuleBase" id="RU000454"/>
    </source>
</evidence>
<name>S8E4K3_FOMSC</name>
<gene>
    <name evidence="8" type="ORF">FOMPIDRAFT_1126854</name>
</gene>
<proteinExistence type="inferred from homology"/>
<dbReference type="CDD" id="cd05471">
    <property type="entry name" value="pepsin_like"/>
    <property type="match status" value="1"/>
</dbReference>
<keyword evidence="4" id="KW-0645">Protease</keyword>
<keyword evidence="9" id="KW-1185">Reference proteome</keyword>
<dbReference type="OrthoDB" id="771136at2759"/>
<keyword evidence="4" id="KW-0378">Hydrolase</keyword>
<feature type="domain" description="Peptidase A1" evidence="7">
    <location>
        <begin position="63"/>
        <end position="390"/>
    </location>
</feature>
<comment type="similarity">
    <text evidence="1 4">Belongs to the peptidase A1 family.</text>
</comment>
<dbReference type="PANTHER" id="PTHR47966:SF57">
    <property type="entry name" value="PEPTIDASE A1 DOMAIN-CONTAINING PROTEIN"/>
    <property type="match status" value="1"/>
</dbReference>
<dbReference type="Gene3D" id="2.40.70.10">
    <property type="entry name" value="Acid Proteases"/>
    <property type="match status" value="2"/>
</dbReference>
<dbReference type="InterPro" id="IPR033121">
    <property type="entry name" value="PEPTIDASE_A1"/>
</dbReference>
<dbReference type="InParanoid" id="S8E4K3"/>
<evidence type="ECO:0000313" key="9">
    <source>
        <dbReference type="Proteomes" id="UP000015241"/>
    </source>
</evidence>
<dbReference type="Pfam" id="PF00026">
    <property type="entry name" value="Asp"/>
    <property type="match status" value="1"/>
</dbReference>
<dbReference type="AlphaFoldDB" id="S8E4K3"/>
<dbReference type="HOGENOM" id="CLU_013253_8_2_1"/>
<evidence type="ECO:0000256" key="2">
    <source>
        <dbReference type="ARBA" id="ARBA00022750"/>
    </source>
</evidence>
<reference evidence="8 9" key="1">
    <citation type="journal article" date="2012" name="Science">
        <title>The Paleozoic origin of enzymatic lignin decomposition reconstructed from 31 fungal genomes.</title>
        <authorList>
            <person name="Floudas D."/>
            <person name="Binder M."/>
            <person name="Riley R."/>
            <person name="Barry K."/>
            <person name="Blanchette R.A."/>
            <person name="Henrissat B."/>
            <person name="Martinez A.T."/>
            <person name="Otillar R."/>
            <person name="Spatafora J.W."/>
            <person name="Yadav J.S."/>
            <person name="Aerts A."/>
            <person name="Benoit I."/>
            <person name="Boyd A."/>
            <person name="Carlson A."/>
            <person name="Copeland A."/>
            <person name="Coutinho P.M."/>
            <person name="de Vries R.P."/>
            <person name="Ferreira P."/>
            <person name="Findley K."/>
            <person name="Foster B."/>
            <person name="Gaskell J."/>
            <person name="Glotzer D."/>
            <person name="Gorecki P."/>
            <person name="Heitman J."/>
            <person name="Hesse C."/>
            <person name="Hori C."/>
            <person name="Igarashi K."/>
            <person name="Jurgens J.A."/>
            <person name="Kallen N."/>
            <person name="Kersten P."/>
            <person name="Kohler A."/>
            <person name="Kuees U."/>
            <person name="Kumar T.K.A."/>
            <person name="Kuo A."/>
            <person name="LaButti K."/>
            <person name="Larrondo L.F."/>
            <person name="Lindquist E."/>
            <person name="Ling A."/>
            <person name="Lombard V."/>
            <person name="Lucas S."/>
            <person name="Lundell T."/>
            <person name="Martin R."/>
            <person name="McLaughlin D.J."/>
            <person name="Morgenstern I."/>
            <person name="Morin E."/>
            <person name="Murat C."/>
            <person name="Nagy L.G."/>
            <person name="Nolan M."/>
            <person name="Ohm R.A."/>
            <person name="Patyshakuliyeva A."/>
            <person name="Rokas A."/>
            <person name="Ruiz-Duenas F.J."/>
            <person name="Sabat G."/>
            <person name="Salamov A."/>
            <person name="Samejima M."/>
            <person name="Schmutz J."/>
            <person name="Slot J.C."/>
            <person name="St John F."/>
            <person name="Stenlid J."/>
            <person name="Sun H."/>
            <person name="Sun S."/>
            <person name="Syed K."/>
            <person name="Tsang A."/>
            <person name="Wiebenga A."/>
            <person name="Young D."/>
            <person name="Pisabarro A."/>
            <person name="Eastwood D.C."/>
            <person name="Martin F."/>
            <person name="Cullen D."/>
            <person name="Grigoriev I.V."/>
            <person name="Hibbett D.S."/>
        </authorList>
    </citation>
    <scope>NUCLEOTIDE SEQUENCE</scope>
    <source>
        <strain evidence="9">FP-58527</strain>
    </source>
</reference>
<evidence type="ECO:0000313" key="8">
    <source>
        <dbReference type="EMBL" id="EPS98273.1"/>
    </source>
</evidence>
<dbReference type="InterPro" id="IPR034164">
    <property type="entry name" value="Pepsin-like_dom"/>
</dbReference>
<dbReference type="GO" id="GO:0006508">
    <property type="term" value="P:proteolysis"/>
    <property type="evidence" value="ECO:0007669"/>
    <property type="project" value="UniProtKB-KW"/>
</dbReference>
<feature type="transmembrane region" description="Helical" evidence="5">
    <location>
        <begin position="465"/>
        <end position="486"/>
    </location>
</feature>
<protein>
    <recommendedName>
        <fullName evidence="7">Peptidase A1 domain-containing protein</fullName>
    </recommendedName>
</protein>
<evidence type="ECO:0000256" key="6">
    <source>
        <dbReference type="SAM" id="SignalP"/>
    </source>
</evidence>
<feature type="chain" id="PRO_5004549988" description="Peptidase A1 domain-containing protein" evidence="6">
    <location>
        <begin position="22"/>
        <end position="521"/>
    </location>
</feature>
<evidence type="ECO:0000259" key="7">
    <source>
        <dbReference type="PROSITE" id="PS51767"/>
    </source>
</evidence>